<dbReference type="PANTHER" id="PTHR43738">
    <property type="entry name" value="ABC TRANSPORTER, MEMBRANE PROTEIN"/>
    <property type="match status" value="1"/>
</dbReference>
<proteinExistence type="predicted"/>
<dbReference type="Pfam" id="PF02687">
    <property type="entry name" value="FtsX"/>
    <property type="match status" value="1"/>
</dbReference>
<gene>
    <name evidence="10" type="ORF">SAMN02927914_05651</name>
</gene>
<dbReference type="GO" id="GO:0005886">
    <property type="term" value="C:plasma membrane"/>
    <property type="evidence" value="ECO:0007669"/>
    <property type="project" value="UniProtKB-SubCell"/>
</dbReference>
<dbReference type="STRING" id="1165689.SAMN02927914_05651"/>
<dbReference type="PANTHER" id="PTHR43738:SF1">
    <property type="entry name" value="HEMIN TRANSPORT SYSTEM PERMEASE PROTEIN HRTB-RELATED"/>
    <property type="match status" value="1"/>
</dbReference>
<keyword evidence="4 7" id="KW-0812">Transmembrane</keyword>
<feature type="transmembrane region" description="Helical" evidence="7">
    <location>
        <begin position="346"/>
        <end position="369"/>
    </location>
</feature>
<reference evidence="10 11" key="1">
    <citation type="submission" date="2016-10" db="EMBL/GenBank/DDBJ databases">
        <authorList>
            <person name="de Groot N.N."/>
        </authorList>
    </citation>
    <scope>NUCLEOTIDE SEQUENCE [LARGE SCALE GENOMIC DNA]</scope>
    <source>
        <strain evidence="10 11">CGMCC 1.12097</strain>
    </source>
</reference>
<comment type="subcellular location">
    <subcellularLocation>
        <location evidence="1">Cell membrane</location>
        <topology evidence="1">Multi-pass membrane protein</topology>
    </subcellularLocation>
</comment>
<evidence type="ECO:0000256" key="2">
    <source>
        <dbReference type="ARBA" id="ARBA00022448"/>
    </source>
</evidence>
<keyword evidence="2" id="KW-0813">Transport</keyword>
<dbReference type="OrthoDB" id="7298150at2"/>
<evidence type="ECO:0000256" key="7">
    <source>
        <dbReference type="SAM" id="Phobius"/>
    </source>
</evidence>
<feature type="domain" description="ABC3 transporter permease C-terminal" evidence="8">
    <location>
        <begin position="264"/>
        <end position="373"/>
    </location>
</feature>
<evidence type="ECO:0000256" key="5">
    <source>
        <dbReference type="ARBA" id="ARBA00022989"/>
    </source>
</evidence>
<sequence length="381" mass="41260">MNLAYRDIKHNLLRFVLTNFGLSLLLGIVIMMTGVYGGLIDDALRQARAANADLWVVEAGTNGPFAESSRIPGDTRELVSRVYGVQRAGSVTYQSVQTELNGAPHRLFLIGFEPGRPGGPRQLSAGRDILRGHYEMIVDSSAGLALGQEVLLGTRDHKFSVVGLMRNEVTSSGDPVAYITLRDAQALQFELAPPASRREQARGGSMETNDQINAVIAKVSPYVPIDETAAALSRWKHLTALTQAQQETLLSKFVIEKARKQQLLIMVLLVVVSAVIIALIIYTMTMDKVRSIATLKFVGAPDRTIVGLIVQQSLSLGITGYFAGLALVFTFRPFFPRRLVFDPESVVAVFAITIVVCLAASTLGIRLALRVDPAEALSAAG</sequence>
<protein>
    <submittedName>
        <fullName evidence="10">Putative ABC transport system permease protein</fullName>
    </submittedName>
</protein>
<feature type="transmembrane region" description="Helical" evidence="7">
    <location>
        <begin position="20"/>
        <end position="39"/>
    </location>
</feature>
<evidence type="ECO:0000259" key="9">
    <source>
        <dbReference type="Pfam" id="PF12704"/>
    </source>
</evidence>
<keyword evidence="5 7" id="KW-1133">Transmembrane helix</keyword>
<evidence type="ECO:0000313" key="11">
    <source>
        <dbReference type="Proteomes" id="UP000198588"/>
    </source>
</evidence>
<dbReference type="EMBL" id="FMXM01000024">
    <property type="protein sequence ID" value="SDA96498.1"/>
    <property type="molecule type" value="Genomic_DNA"/>
</dbReference>
<keyword evidence="6 7" id="KW-0472">Membrane</keyword>
<dbReference type="InterPro" id="IPR025857">
    <property type="entry name" value="MacB_PCD"/>
</dbReference>
<dbReference type="InterPro" id="IPR051125">
    <property type="entry name" value="ABC-4/HrtB_transporter"/>
</dbReference>
<evidence type="ECO:0000256" key="6">
    <source>
        <dbReference type="ARBA" id="ARBA00023136"/>
    </source>
</evidence>
<organism evidence="10 11">
    <name type="scientific">Mesorhizobium qingshengii</name>
    <dbReference type="NCBI Taxonomy" id="1165689"/>
    <lineage>
        <taxon>Bacteria</taxon>
        <taxon>Pseudomonadati</taxon>
        <taxon>Pseudomonadota</taxon>
        <taxon>Alphaproteobacteria</taxon>
        <taxon>Hyphomicrobiales</taxon>
        <taxon>Phyllobacteriaceae</taxon>
        <taxon>Mesorhizobium</taxon>
    </lineage>
</organism>
<dbReference type="AlphaFoldDB" id="A0A1G5ZNS4"/>
<feature type="transmembrane region" description="Helical" evidence="7">
    <location>
        <begin position="263"/>
        <end position="285"/>
    </location>
</feature>
<evidence type="ECO:0000259" key="8">
    <source>
        <dbReference type="Pfam" id="PF02687"/>
    </source>
</evidence>
<name>A0A1G5ZNS4_9HYPH</name>
<dbReference type="InterPro" id="IPR003838">
    <property type="entry name" value="ABC3_permease_C"/>
</dbReference>
<evidence type="ECO:0000256" key="3">
    <source>
        <dbReference type="ARBA" id="ARBA00022475"/>
    </source>
</evidence>
<evidence type="ECO:0000256" key="1">
    <source>
        <dbReference type="ARBA" id="ARBA00004651"/>
    </source>
</evidence>
<accession>A0A1G5ZNS4</accession>
<evidence type="ECO:0000313" key="10">
    <source>
        <dbReference type="EMBL" id="SDA96498.1"/>
    </source>
</evidence>
<feature type="transmembrane region" description="Helical" evidence="7">
    <location>
        <begin position="305"/>
        <end position="334"/>
    </location>
</feature>
<keyword evidence="3" id="KW-1003">Cell membrane</keyword>
<evidence type="ECO:0000256" key="4">
    <source>
        <dbReference type="ARBA" id="ARBA00022692"/>
    </source>
</evidence>
<dbReference type="Proteomes" id="UP000198588">
    <property type="component" value="Unassembled WGS sequence"/>
</dbReference>
<feature type="domain" description="MacB-like periplasmic core" evidence="9">
    <location>
        <begin position="16"/>
        <end position="233"/>
    </location>
</feature>
<dbReference type="Pfam" id="PF12704">
    <property type="entry name" value="MacB_PCD"/>
    <property type="match status" value="1"/>
</dbReference>